<accession>A0ABU2ZW89</accession>
<dbReference type="PROSITE" id="PS51353">
    <property type="entry name" value="ARSC"/>
    <property type="match status" value="1"/>
</dbReference>
<keyword evidence="4" id="KW-1185">Reference proteome</keyword>
<dbReference type="InterPro" id="IPR036249">
    <property type="entry name" value="Thioredoxin-like_sf"/>
</dbReference>
<organism evidence="3 4">
    <name type="scientific">Thalassotalea castellviae</name>
    <dbReference type="NCBI Taxonomy" id="3075612"/>
    <lineage>
        <taxon>Bacteria</taxon>
        <taxon>Pseudomonadati</taxon>
        <taxon>Pseudomonadota</taxon>
        <taxon>Gammaproteobacteria</taxon>
        <taxon>Alteromonadales</taxon>
        <taxon>Colwelliaceae</taxon>
        <taxon>Thalassotalea</taxon>
    </lineage>
</organism>
<comment type="similarity">
    <text evidence="1 2">Belongs to the ArsC family.</text>
</comment>
<evidence type="ECO:0000256" key="2">
    <source>
        <dbReference type="PROSITE-ProRule" id="PRU01282"/>
    </source>
</evidence>
<dbReference type="EMBL" id="JAVRIF010000001">
    <property type="protein sequence ID" value="MDT0602202.1"/>
    <property type="molecule type" value="Genomic_DNA"/>
</dbReference>
<protein>
    <submittedName>
        <fullName evidence="3">ArsC family reductase</fullName>
    </submittedName>
</protein>
<dbReference type="InterPro" id="IPR006504">
    <property type="entry name" value="Tscrpt_reg_Spx/MgsR"/>
</dbReference>
<dbReference type="SUPFAM" id="SSF52833">
    <property type="entry name" value="Thioredoxin-like"/>
    <property type="match status" value="1"/>
</dbReference>
<sequence>MTTLYGIKNCDTIKKARKWLEEQAIPYQFHDFKTDGLSHELLSEFVSKSDWQILLNKRSTTFRNLSDEIKENLTDDVMFNAVLEQPTLLKRPLLSLDNTIHIGFKKEQYQELFA</sequence>
<dbReference type="Gene3D" id="3.40.30.10">
    <property type="entry name" value="Glutaredoxin"/>
    <property type="match status" value="1"/>
</dbReference>
<dbReference type="PANTHER" id="PTHR30041">
    <property type="entry name" value="ARSENATE REDUCTASE"/>
    <property type="match status" value="1"/>
</dbReference>
<dbReference type="Proteomes" id="UP001266357">
    <property type="component" value="Unassembled WGS sequence"/>
</dbReference>
<proteinExistence type="inferred from homology"/>
<gene>
    <name evidence="3" type="ORF">RM573_01180</name>
</gene>
<dbReference type="PANTHER" id="PTHR30041:SF8">
    <property type="entry name" value="PROTEIN YFFB"/>
    <property type="match status" value="1"/>
</dbReference>
<evidence type="ECO:0000313" key="3">
    <source>
        <dbReference type="EMBL" id="MDT0602202.1"/>
    </source>
</evidence>
<dbReference type="InterPro" id="IPR006660">
    <property type="entry name" value="Arsenate_reductase-like"/>
</dbReference>
<comment type="caution">
    <text evidence="3">The sequence shown here is derived from an EMBL/GenBank/DDBJ whole genome shotgun (WGS) entry which is preliminary data.</text>
</comment>
<dbReference type="NCBIfam" id="NF008107">
    <property type="entry name" value="PRK10853.1"/>
    <property type="match status" value="1"/>
</dbReference>
<name>A0ABU2ZW89_9GAMM</name>
<reference evidence="3 4" key="1">
    <citation type="submission" date="2023-09" db="EMBL/GenBank/DDBJ databases">
        <authorList>
            <person name="Rey-Velasco X."/>
        </authorList>
    </citation>
    <scope>NUCLEOTIDE SEQUENCE [LARGE SCALE GENOMIC DNA]</scope>
    <source>
        <strain evidence="3 4">W431</strain>
    </source>
</reference>
<dbReference type="CDD" id="cd03035">
    <property type="entry name" value="ArsC_Yffb"/>
    <property type="match status" value="1"/>
</dbReference>
<dbReference type="RefSeq" id="WP_311576003.1">
    <property type="nucleotide sequence ID" value="NZ_JAVRIF010000001.1"/>
</dbReference>
<dbReference type="NCBIfam" id="TIGR01617">
    <property type="entry name" value="arsC_related"/>
    <property type="match status" value="1"/>
</dbReference>
<dbReference type="Pfam" id="PF03960">
    <property type="entry name" value="ArsC"/>
    <property type="match status" value="1"/>
</dbReference>
<evidence type="ECO:0000313" key="4">
    <source>
        <dbReference type="Proteomes" id="UP001266357"/>
    </source>
</evidence>
<evidence type="ECO:0000256" key="1">
    <source>
        <dbReference type="ARBA" id="ARBA00007198"/>
    </source>
</evidence>